<dbReference type="InterPro" id="IPR036188">
    <property type="entry name" value="FAD/NAD-bd_sf"/>
</dbReference>
<keyword evidence="3" id="KW-0560">Oxidoreductase</keyword>
<evidence type="ECO:0000256" key="2">
    <source>
        <dbReference type="ARBA" id="ARBA00022827"/>
    </source>
</evidence>
<dbReference type="Pfam" id="PF07992">
    <property type="entry name" value="Pyr_redox_2"/>
    <property type="match status" value="1"/>
</dbReference>
<dbReference type="PANTHER" id="PTHR48105">
    <property type="entry name" value="THIOREDOXIN REDUCTASE 1-RELATED-RELATED"/>
    <property type="match status" value="1"/>
</dbReference>
<dbReference type="PRINTS" id="PR00368">
    <property type="entry name" value="FADPNR"/>
</dbReference>
<dbReference type="EMBL" id="MGAI01000026">
    <property type="protein sequence ID" value="OGK44592.1"/>
    <property type="molecule type" value="Genomic_DNA"/>
</dbReference>
<evidence type="ECO:0000256" key="3">
    <source>
        <dbReference type="ARBA" id="ARBA00023002"/>
    </source>
</evidence>
<keyword evidence="4" id="KW-1015">Disulfide bond</keyword>
<dbReference type="SUPFAM" id="SSF51905">
    <property type="entry name" value="FAD/NAD(P)-binding domain"/>
    <property type="match status" value="1"/>
</dbReference>
<proteinExistence type="predicted"/>
<dbReference type="InterPro" id="IPR050097">
    <property type="entry name" value="Ferredoxin-NADP_redctase_2"/>
</dbReference>
<protein>
    <recommendedName>
        <fullName evidence="6">FAD/NAD(P)-binding domain-containing protein</fullName>
    </recommendedName>
</protein>
<organism evidence="7 8">
    <name type="scientific">Candidatus Roizmanbacteria bacterium RIFCSPLOWO2_01_FULL_37_16</name>
    <dbReference type="NCBI Taxonomy" id="1802058"/>
    <lineage>
        <taxon>Bacteria</taxon>
        <taxon>Candidatus Roizmaniibacteriota</taxon>
    </lineage>
</organism>
<dbReference type="GO" id="GO:0016668">
    <property type="term" value="F:oxidoreductase activity, acting on a sulfur group of donors, NAD(P) as acceptor"/>
    <property type="evidence" value="ECO:0007669"/>
    <property type="project" value="UniProtKB-ARBA"/>
</dbReference>
<evidence type="ECO:0000313" key="8">
    <source>
        <dbReference type="Proteomes" id="UP000178040"/>
    </source>
</evidence>
<keyword evidence="5" id="KW-0676">Redox-active center</keyword>
<reference evidence="7 8" key="1">
    <citation type="journal article" date="2016" name="Nat. Commun.">
        <title>Thousands of microbial genomes shed light on interconnected biogeochemical processes in an aquifer system.</title>
        <authorList>
            <person name="Anantharaman K."/>
            <person name="Brown C.T."/>
            <person name="Hug L.A."/>
            <person name="Sharon I."/>
            <person name="Castelle C.J."/>
            <person name="Probst A.J."/>
            <person name="Thomas B.C."/>
            <person name="Singh A."/>
            <person name="Wilkins M.J."/>
            <person name="Karaoz U."/>
            <person name="Brodie E.L."/>
            <person name="Williams K.H."/>
            <person name="Hubbard S.S."/>
            <person name="Banfield J.F."/>
        </authorList>
    </citation>
    <scope>NUCLEOTIDE SEQUENCE [LARGE SCALE GENOMIC DNA]</scope>
</reference>
<evidence type="ECO:0000256" key="5">
    <source>
        <dbReference type="ARBA" id="ARBA00023284"/>
    </source>
</evidence>
<sequence>MVENVVIIGGGPAGLAAALYTARANLKPLLFAGSPPGGQLMLTSEVENYPGFESILGPDLIQMYRAHVQKFGVSIIDQNITKVLFNQSPFTLSSAEKSYQAKTVIIATGAQALWLGLRNEQRLRGKGVSACATCDGFFFRDKIVAVVGGGDTAMEEALTLTRFAKFVYIIHRRGEFRASKIMQDRVKKQPKIHIIYNAEVTDVLGAQNVEQIALRIQPSDKILLQKSKKEIEEATPQILKMKVIDIEKDYVVGQIPVDGLFIAIGHRPDTDIFASQLQLDSKGYIITSERFSLELAKLKIQNSKFKTTIENSKLEEIKNKFDLNFHSATSVPGVFAAGDCVDYVYRQAGTAVGTGIAAALEVEKWLELSSK</sequence>
<dbReference type="Gene3D" id="3.50.50.60">
    <property type="entry name" value="FAD/NAD(P)-binding domain"/>
    <property type="match status" value="2"/>
</dbReference>
<name>A0A1F7IMN7_9BACT</name>
<evidence type="ECO:0000256" key="1">
    <source>
        <dbReference type="ARBA" id="ARBA00022630"/>
    </source>
</evidence>
<keyword evidence="2" id="KW-0274">FAD</keyword>
<evidence type="ECO:0000256" key="4">
    <source>
        <dbReference type="ARBA" id="ARBA00023157"/>
    </source>
</evidence>
<dbReference type="InterPro" id="IPR008255">
    <property type="entry name" value="Pyr_nucl-diS_OxRdtase_2_AS"/>
</dbReference>
<dbReference type="Proteomes" id="UP000178040">
    <property type="component" value="Unassembled WGS sequence"/>
</dbReference>
<gene>
    <name evidence="7" type="ORF">A3B40_05410</name>
</gene>
<feature type="domain" description="FAD/NAD(P)-binding" evidence="6">
    <location>
        <begin position="4"/>
        <end position="290"/>
    </location>
</feature>
<comment type="caution">
    <text evidence="7">The sequence shown here is derived from an EMBL/GenBank/DDBJ whole genome shotgun (WGS) entry which is preliminary data.</text>
</comment>
<dbReference type="PROSITE" id="PS00573">
    <property type="entry name" value="PYRIDINE_REDOX_2"/>
    <property type="match status" value="1"/>
</dbReference>
<keyword evidence="1" id="KW-0285">Flavoprotein</keyword>
<evidence type="ECO:0000313" key="7">
    <source>
        <dbReference type="EMBL" id="OGK44592.1"/>
    </source>
</evidence>
<dbReference type="InterPro" id="IPR023753">
    <property type="entry name" value="FAD/NAD-binding_dom"/>
</dbReference>
<accession>A0A1F7IMN7</accession>
<dbReference type="PRINTS" id="PR00469">
    <property type="entry name" value="PNDRDTASEII"/>
</dbReference>
<evidence type="ECO:0000259" key="6">
    <source>
        <dbReference type="Pfam" id="PF07992"/>
    </source>
</evidence>
<dbReference type="AlphaFoldDB" id="A0A1F7IMN7"/>